<gene>
    <name evidence="1" type="ORF">GKP14_03535</name>
</gene>
<keyword evidence="2" id="KW-1185">Reference proteome</keyword>
<proteinExistence type="predicted"/>
<dbReference type="EMBL" id="CP046161">
    <property type="protein sequence ID" value="QKO30165.1"/>
    <property type="molecule type" value="Genomic_DNA"/>
</dbReference>
<name>A0ABX6PV50_9FIRM</name>
<protein>
    <submittedName>
        <fullName evidence="1">Uncharacterized protein</fullName>
    </submittedName>
</protein>
<dbReference type="Proteomes" id="UP000509623">
    <property type="component" value="Chromosome"/>
</dbReference>
<organism evidence="1 2">
    <name type="scientific">Caproicibacterium lactatifermentans</name>
    <dbReference type="NCBI Taxonomy" id="2666138"/>
    <lineage>
        <taxon>Bacteria</taxon>
        <taxon>Bacillati</taxon>
        <taxon>Bacillota</taxon>
        <taxon>Clostridia</taxon>
        <taxon>Eubacteriales</taxon>
        <taxon>Oscillospiraceae</taxon>
        <taxon>Caproicibacterium</taxon>
    </lineage>
</organism>
<sequence>MVKNMDNWKWGQEYLQEAEVLKKHLLPVRKALKSRTLGVEESQKFAQRESMLYQMYLECRATGRHLQESRP</sequence>
<accession>A0ABX6PV50</accession>
<reference evidence="2" key="1">
    <citation type="submission" date="2019-11" db="EMBL/GenBank/DDBJ databases">
        <authorList>
            <person name="Ren C."/>
            <person name="Wang H."/>
            <person name="Xu Y."/>
        </authorList>
    </citation>
    <scope>NUCLEOTIDE SEQUENCE [LARGE SCALE GENOMIC DNA]</scope>
    <source>
        <strain evidence="2">JNU-WLY1368</strain>
    </source>
</reference>
<evidence type="ECO:0000313" key="1">
    <source>
        <dbReference type="EMBL" id="QKO30165.1"/>
    </source>
</evidence>
<evidence type="ECO:0000313" key="2">
    <source>
        <dbReference type="Proteomes" id="UP000509623"/>
    </source>
</evidence>